<feature type="repeat" description="WD" evidence="4">
    <location>
        <begin position="209"/>
        <end position="250"/>
    </location>
</feature>
<dbReference type="InterPro" id="IPR051242">
    <property type="entry name" value="WD-EF-hand_domain"/>
</dbReference>
<name>A0A1A9WKU6_9MUSC</name>
<evidence type="ECO:0000256" key="2">
    <source>
        <dbReference type="ARBA" id="ARBA00022574"/>
    </source>
</evidence>
<dbReference type="InterPro" id="IPR020472">
    <property type="entry name" value="WD40_PAC1"/>
</dbReference>
<dbReference type="PRINTS" id="PR00320">
    <property type="entry name" value="GPROTEINBRPT"/>
</dbReference>
<protein>
    <recommendedName>
        <fullName evidence="1">WD repeat-containing protein on Y chromosome</fullName>
    </recommendedName>
</protein>
<evidence type="ECO:0000313" key="7">
    <source>
        <dbReference type="Proteomes" id="UP000091820"/>
    </source>
</evidence>
<evidence type="ECO:0000256" key="1">
    <source>
        <dbReference type="ARBA" id="ARBA00014901"/>
    </source>
</evidence>
<feature type="repeat" description="WD" evidence="4">
    <location>
        <begin position="565"/>
        <end position="598"/>
    </location>
</feature>
<reference evidence="7" key="1">
    <citation type="submission" date="2014-03" db="EMBL/GenBank/DDBJ databases">
        <authorList>
            <person name="Aksoy S."/>
            <person name="Warren W."/>
            <person name="Wilson R.K."/>
        </authorList>
    </citation>
    <scope>NUCLEOTIDE SEQUENCE [LARGE SCALE GENOMIC DNA]</scope>
    <source>
        <strain evidence="7">IAEA</strain>
    </source>
</reference>
<dbReference type="PANTHER" id="PTHR44324">
    <property type="entry name" value="WD40 REPEAT DOMAIN 95"/>
    <property type="match status" value="1"/>
</dbReference>
<evidence type="ECO:0000313" key="6">
    <source>
        <dbReference type="EnsemblMetazoa" id="GBRI023333-PA"/>
    </source>
</evidence>
<evidence type="ECO:0000256" key="5">
    <source>
        <dbReference type="SAM" id="MobiDB-lite"/>
    </source>
</evidence>
<dbReference type="InterPro" id="IPR019775">
    <property type="entry name" value="WD40_repeat_CS"/>
</dbReference>
<dbReference type="PROSITE" id="PS50082">
    <property type="entry name" value="WD_REPEATS_2"/>
    <property type="match status" value="4"/>
</dbReference>
<dbReference type="EnsemblMetazoa" id="GBRI023333-RA">
    <property type="protein sequence ID" value="GBRI023333-PA"/>
    <property type="gene ID" value="GBRI023333"/>
</dbReference>
<keyword evidence="2 4" id="KW-0853">WD repeat</keyword>
<feature type="compositionally biased region" description="Acidic residues" evidence="5">
    <location>
        <begin position="779"/>
        <end position="791"/>
    </location>
</feature>
<dbReference type="STRING" id="37001.A0A1A9WKU6"/>
<dbReference type="VEuPathDB" id="VectorBase:GBRI023333"/>
<dbReference type="InterPro" id="IPR015943">
    <property type="entry name" value="WD40/YVTN_repeat-like_dom_sf"/>
</dbReference>
<sequence>MDYLFPNLIAIDVKIVASNVFLFTFYIIPKGVTTFYVNDQDDMVVTGGPDTSIRIWDIYVPTHAAGLLTGHNSGIVKVFVQAEEKKIFSIDYLKIIKVWDLSDHTLVQTFDDLIRIIPSENDLVFHYHKALRILLIGCRKLVAIKCNPRVRVDLSDGTSHAGPVSVVLYNKLFRSVVTCGLDSYVIVWDPWSGRRKIIIRDCHTERLYGETQNVEITAACFDPLEGYLLTGARDGTLKIWNYNNAVCIRNLRIAGDHKVTAVRWVVERILVVGWDQQVTEFPYQEGHEFTLAKKWPMFHHDDITCADLKLGEGVVTASYSGELILWKLETGQPYRCYNVAEPEEYIELQFNKYKEKRKEIFPVTEPHLPTSKSMNQFVRHSVFEMGKQMIKSFSTNKQHHLVEKVRRTSEHVFVVMSVQTVLFLQTRRFSEDHGNYNSIMFSNELGSVQFASGDLLVALETGAVQIYSHHQRGGFMAQFNAIHKMGDCVLTMTADRKERYLFTGTAFGYVKIWHIQNLAVPPSEKVRINMPLLRLQFIFLRKDTFLLSAKRAVRYQKEPLLLSSYKAHLKAITSMIFINLPKILITGSHDWSVRVWTIGGRYLGTLGTPLPWMKLSPFEPIKEEGRVFRLCPDIKKVASSTTMKVTSGAQPDRIRPRLEKVVEEKELEEENELMRRFNRAREPILGKHFSLPAQSKLKHPVKLKMSSSPDSSKFTPIYTHLNVYEVHPLELPSTSPAMKNLASETYVSYGPTICSSLPFDNKSPYLLSQEPRLSTTPQEETESDSSYDENI</sequence>
<feature type="repeat" description="WD" evidence="4">
    <location>
        <begin position="68"/>
        <end position="109"/>
    </location>
</feature>
<dbReference type="Proteomes" id="UP000091820">
    <property type="component" value="Unassembled WGS sequence"/>
</dbReference>
<dbReference type="SMART" id="SM00320">
    <property type="entry name" value="WD40"/>
    <property type="match status" value="8"/>
</dbReference>
<dbReference type="SUPFAM" id="SSF50978">
    <property type="entry name" value="WD40 repeat-like"/>
    <property type="match status" value="1"/>
</dbReference>
<accession>A0A1A9WKU6</accession>
<proteinExistence type="predicted"/>
<dbReference type="Pfam" id="PF00400">
    <property type="entry name" value="WD40"/>
    <property type="match status" value="3"/>
</dbReference>
<dbReference type="PROSITE" id="PS00678">
    <property type="entry name" value="WD_REPEATS_1"/>
    <property type="match status" value="1"/>
</dbReference>
<keyword evidence="7" id="KW-1185">Reference proteome</keyword>
<dbReference type="PROSITE" id="PS50294">
    <property type="entry name" value="WD_REPEATS_REGION"/>
    <property type="match status" value="2"/>
</dbReference>
<organism evidence="6 7">
    <name type="scientific">Glossina brevipalpis</name>
    <dbReference type="NCBI Taxonomy" id="37001"/>
    <lineage>
        <taxon>Eukaryota</taxon>
        <taxon>Metazoa</taxon>
        <taxon>Ecdysozoa</taxon>
        <taxon>Arthropoda</taxon>
        <taxon>Hexapoda</taxon>
        <taxon>Insecta</taxon>
        <taxon>Pterygota</taxon>
        <taxon>Neoptera</taxon>
        <taxon>Endopterygota</taxon>
        <taxon>Diptera</taxon>
        <taxon>Brachycera</taxon>
        <taxon>Muscomorpha</taxon>
        <taxon>Hippoboscoidea</taxon>
        <taxon>Glossinidae</taxon>
        <taxon>Glossina</taxon>
    </lineage>
</organism>
<evidence type="ECO:0000256" key="4">
    <source>
        <dbReference type="PROSITE-ProRule" id="PRU00221"/>
    </source>
</evidence>
<dbReference type="InterPro" id="IPR001680">
    <property type="entry name" value="WD40_rpt"/>
</dbReference>
<dbReference type="AlphaFoldDB" id="A0A1A9WKU6"/>
<dbReference type="InterPro" id="IPR036322">
    <property type="entry name" value="WD40_repeat_dom_sf"/>
</dbReference>
<feature type="region of interest" description="Disordered" evidence="5">
    <location>
        <begin position="765"/>
        <end position="791"/>
    </location>
</feature>
<evidence type="ECO:0000256" key="3">
    <source>
        <dbReference type="ARBA" id="ARBA00022737"/>
    </source>
</evidence>
<dbReference type="PANTHER" id="PTHR44324:SF6">
    <property type="entry name" value="EF-HAND CALCIUM BINDING DOMAIN 8"/>
    <property type="match status" value="1"/>
</dbReference>
<dbReference type="Gene3D" id="2.130.10.10">
    <property type="entry name" value="YVTN repeat-like/Quinoprotein amine dehydrogenase"/>
    <property type="match status" value="3"/>
</dbReference>
<feature type="repeat" description="WD" evidence="4">
    <location>
        <begin position="32"/>
        <end position="58"/>
    </location>
</feature>
<keyword evidence="3" id="KW-0677">Repeat</keyword>
<reference evidence="6" key="2">
    <citation type="submission" date="2020-05" db="UniProtKB">
        <authorList>
            <consortium name="EnsemblMetazoa"/>
        </authorList>
    </citation>
    <scope>IDENTIFICATION</scope>
    <source>
        <strain evidence="6">IAEA</strain>
    </source>
</reference>